<evidence type="ECO:0000256" key="10">
    <source>
        <dbReference type="ARBA" id="ARBA00022989"/>
    </source>
</evidence>
<evidence type="ECO:0000256" key="3">
    <source>
        <dbReference type="ARBA" id="ARBA00007742"/>
    </source>
</evidence>
<dbReference type="PANTHER" id="PTHR10556">
    <property type="entry name" value="3-OXO-5-ALPHA-STEROID 4-DEHYDROGENASE"/>
    <property type="match status" value="1"/>
</dbReference>
<dbReference type="GO" id="GO:0102758">
    <property type="term" value="F:very-long-chain enoyl-CoA reductase activity"/>
    <property type="evidence" value="ECO:0007669"/>
    <property type="project" value="UniProtKB-EC"/>
</dbReference>
<dbReference type="PROSITE" id="PS50053">
    <property type="entry name" value="UBIQUITIN_2"/>
    <property type="match status" value="1"/>
</dbReference>
<evidence type="ECO:0000256" key="14">
    <source>
        <dbReference type="ARBA" id="ARBA00023160"/>
    </source>
</evidence>
<dbReference type="PROSITE" id="PS50244">
    <property type="entry name" value="S5A_REDUCTASE"/>
    <property type="match status" value="1"/>
</dbReference>
<protein>
    <recommendedName>
        <fullName evidence="4">very-long-chain enoyl-CoA reductase</fullName>
        <ecNumber evidence="4">1.3.1.93</ecNumber>
    </recommendedName>
</protein>
<dbReference type="Gene3D" id="3.10.20.90">
    <property type="entry name" value="Phosphatidylinositol 3-kinase Catalytic Subunit, Chain A, domain 1"/>
    <property type="match status" value="1"/>
</dbReference>
<evidence type="ECO:0000256" key="6">
    <source>
        <dbReference type="ARBA" id="ARBA00022692"/>
    </source>
</evidence>
<evidence type="ECO:0000256" key="15">
    <source>
        <dbReference type="SAM" id="Phobius"/>
    </source>
</evidence>
<sequence>MLDIEVISVAENRSLGKIYMDEEATVKNIKLDIAKQHNNLYVERQSIRSAVKGKDLKDNVTVKSLKLHNGSKIYVKDLGPQISWRLVFLCEYLGPLILYLIFVSRPWLFYGSKDKTWTLSRTAQIAAICWTVHYAKRLLETIFVHRFSHSTMPLRNLFKNCGYYWGFTAYVAYHTNHPLFTPPMFSFVAFGLTMFVICELGNLSIHLLLRDLRPLGTKIRKIPVPNCNILTRLYSLVSCPNYTYEFGAWLGFSIMTSCLPALIFAGAGMFQMTIWAREKHRNYRKEFADYPKQRNAIIPFIL</sequence>
<keyword evidence="5" id="KW-0444">Lipid biosynthesis</keyword>
<proteinExistence type="inferred from homology"/>
<evidence type="ECO:0000256" key="2">
    <source>
        <dbReference type="ARBA" id="ARBA00005194"/>
    </source>
</evidence>
<comment type="similarity">
    <text evidence="3">Belongs to the steroid 5-alpha reductase family.</text>
</comment>
<evidence type="ECO:0000313" key="17">
    <source>
        <dbReference type="EMBL" id="KAF2905008.1"/>
    </source>
</evidence>
<dbReference type="GO" id="GO:0042761">
    <property type="term" value="P:very long-chain fatty acid biosynthetic process"/>
    <property type="evidence" value="ECO:0007669"/>
    <property type="project" value="TreeGrafter"/>
</dbReference>
<keyword evidence="7" id="KW-0256">Endoplasmic reticulum</keyword>
<dbReference type="InterPro" id="IPR000626">
    <property type="entry name" value="Ubiquitin-like_dom"/>
</dbReference>
<keyword evidence="6 15" id="KW-0812">Transmembrane</keyword>
<dbReference type="AlphaFoldDB" id="A0A8K0GPH4"/>
<dbReference type="CDD" id="cd01801">
    <property type="entry name" value="Ubl_TECR_like"/>
    <property type="match status" value="1"/>
</dbReference>
<evidence type="ECO:0000256" key="11">
    <source>
        <dbReference type="ARBA" id="ARBA00023002"/>
    </source>
</evidence>
<accession>A0A8K0GPH4</accession>
<dbReference type="OrthoDB" id="540503at2759"/>
<dbReference type="InterPro" id="IPR029071">
    <property type="entry name" value="Ubiquitin-like_domsf"/>
</dbReference>
<comment type="subcellular location">
    <subcellularLocation>
        <location evidence="1">Endoplasmic reticulum membrane</location>
        <topology evidence="1">Multi-pass membrane protein</topology>
    </subcellularLocation>
</comment>
<feature type="transmembrane region" description="Helical" evidence="15">
    <location>
        <begin position="82"/>
        <end position="102"/>
    </location>
</feature>
<keyword evidence="10 15" id="KW-1133">Transmembrane helix</keyword>
<evidence type="ECO:0000256" key="13">
    <source>
        <dbReference type="ARBA" id="ARBA00023136"/>
    </source>
</evidence>
<feature type="transmembrane region" description="Helical" evidence="15">
    <location>
        <begin position="250"/>
        <end position="275"/>
    </location>
</feature>
<feature type="domain" description="Ubiquitin-like" evidence="16">
    <location>
        <begin position="2"/>
        <end position="75"/>
    </location>
</feature>
<dbReference type="GO" id="GO:0005789">
    <property type="term" value="C:endoplasmic reticulum membrane"/>
    <property type="evidence" value="ECO:0007669"/>
    <property type="project" value="UniProtKB-SubCell"/>
</dbReference>
<dbReference type="EC" id="1.3.1.93" evidence="4"/>
<dbReference type="InterPro" id="IPR039357">
    <property type="entry name" value="SRD5A/TECR"/>
</dbReference>
<keyword evidence="12" id="KW-0443">Lipid metabolism</keyword>
<evidence type="ECO:0000259" key="16">
    <source>
        <dbReference type="PROSITE" id="PS50053"/>
    </source>
</evidence>
<name>A0A8K0GPH4_IGNLU</name>
<keyword evidence="11" id="KW-0560">Oxidoreductase</keyword>
<keyword evidence="8" id="KW-0276">Fatty acid metabolism</keyword>
<comment type="caution">
    <text evidence="17">The sequence shown here is derived from an EMBL/GenBank/DDBJ whole genome shotgun (WGS) entry which is preliminary data.</text>
</comment>
<keyword evidence="14" id="KW-0275">Fatty acid biosynthesis</keyword>
<comment type="pathway">
    <text evidence="2">Lipid metabolism; fatty acid biosynthesis.</text>
</comment>
<dbReference type="EMBL" id="VTPC01000624">
    <property type="protein sequence ID" value="KAF2905008.1"/>
    <property type="molecule type" value="Genomic_DNA"/>
</dbReference>
<keyword evidence="13 15" id="KW-0472">Membrane</keyword>
<dbReference type="InterPro" id="IPR049127">
    <property type="entry name" value="TECR-like_N"/>
</dbReference>
<evidence type="ECO:0000256" key="9">
    <source>
        <dbReference type="ARBA" id="ARBA00022857"/>
    </source>
</evidence>
<dbReference type="PANTHER" id="PTHR10556:SF28">
    <property type="entry name" value="VERY-LONG-CHAIN ENOYL-COA REDUCTASE"/>
    <property type="match status" value="1"/>
</dbReference>
<dbReference type="Pfam" id="PF02544">
    <property type="entry name" value="Steroid_dh"/>
    <property type="match status" value="1"/>
</dbReference>
<keyword evidence="18" id="KW-1185">Reference proteome</keyword>
<dbReference type="InterPro" id="IPR001104">
    <property type="entry name" value="3-oxo-5_a-steroid_4-DH_C"/>
</dbReference>
<reference evidence="17" key="1">
    <citation type="submission" date="2019-08" db="EMBL/GenBank/DDBJ databases">
        <title>The genome of the North American firefly Photinus pyralis.</title>
        <authorList>
            <consortium name="Photinus pyralis genome working group"/>
            <person name="Fallon T.R."/>
            <person name="Sander Lower S.E."/>
            <person name="Weng J.-K."/>
        </authorList>
    </citation>
    <scope>NUCLEOTIDE SEQUENCE</scope>
    <source>
        <strain evidence="17">TRF0915ILg1</strain>
        <tissue evidence="17">Whole body</tissue>
    </source>
</reference>
<evidence type="ECO:0000256" key="8">
    <source>
        <dbReference type="ARBA" id="ARBA00022832"/>
    </source>
</evidence>
<dbReference type="FunFam" id="3.10.20.90:FF:000131">
    <property type="entry name" value="trans-2,3-enoyl-CoA reductase-like"/>
    <property type="match status" value="1"/>
</dbReference>
<dbReference type="Pfam" id="PF21696">
    <property type="entry name" value="TECR_N"/>
    <property type="match status" value="1"/>
</dbReference>
<evidence type="ECO:0000256" key="1">
    <source>
        <dbReference type="ARBA" id="ARBA00004477"/>
    </source>
</evidence>
<dbReference type="Gene3D" id="1.20.120.1630">
    <property type="match status" value="1"/>
</dbReference>
<evidence type="ECO:0000313" key="18">
    <source>
        <dbReference type="Proteomes" id="UP000801492"/>
    </source>
</evidence>
<feature type="transmembrane region" description="Helical" evidence="15">
    <location>
        <begin position="184"/>
        <end position="209"/>
    </location>
</feature>
<gene>
    <name evidence="17" type="ORF">ILUMI_01165</name>
</gene>
<organism evidence="17 18">
    <name type="scientific">Ignelater luminosus</name>
    <name type="common">Cucubano</name>
    <name type="synonym">Pyrophorus luminosus</name>
    <dbReference type="NCBI Taxonomy" id="2038154"/>
    <lineage>
        <taxon>Eukaryota</taxon>
        <taxon>Metazoa</taxon>
        <taxon>Ecdysozoa</taxon>
        <taxon>Arthropoda</taxon>
        <taxon>Hexapoda</taxon>
        <taxon>Insecta</taxon>
        <taxon>Pterygota</taxon>
        <taxon>Neoptera</taxon>
        <taxon>Endopterygota</taxon>
        <taxon>Coleoptera</taxon>
        <taxon>Polyphaga</taxon>
        <taxon>Elateriformia</taxon>
        <taxon>Elateroidea</taxon>
        <taxon>Elateridae</taxon>
        <taxon>Agrypninae</taxon>
        <taxon>Pyrophorini</taxon>
        <taxon>Ignelater</taxon>
    </lineage>
</organism>
<dbReference type="Proteomes" id="UP000801492">
    <property type="component" value="Unassembled WGS sequence"/>
</dbReference>
<dbReference type="SUPFAM" id="SSF54236">
    <property type="entry name" value="Ubiquitin-like"/>
    <property type="match status" value="1"/>
</dbReference>
<evidence type="ECO:0000256" key="4">
    <source>
        <dbReference type="ARBA" id="ARBA00012530"/>
    </source>
</evidence>
<evidence type="ECO:0000256" key="5">
    <source>
        <dbReference type="ARBA" id="ARBA00022516"/>
    </source>
</evidence>
<evidence type="ECO:0000256" key="12">
    <source>
        <dbReference type="ARBA" id="ARBA00023098"/>
    </source>
</evidence>
<evidence type="ECO:0000256" key="7">
    <source>
        <dbReference type="ARBA" id="ARBA00022824"/>
    </source>
</evidence>
<keyword evidence="9" id="KW-0521">NADP</keyword>